<evidence type="ECO:0000313" key="3">
    <source>
        <dbReference type="Proteomes" id="UP000031967"/>
    </source>
</evidence>
<comment type="caution">
    <text evidence="2">The sequence shown here is derived from an EMBL/GenBank/DDBJ whole genome shotgun (WGS) entry which is preliminary data.</text>
</comment>
<feature type="transmembrane region" description="Helical" evidence="1">
    <location>
        <begin position="96"/>
        <end position="120"/>
    </location>
</feature>
<sequence>MVFIFFLLVNAGFAFAFFSIRKKRLLPIEIFLYWCLSAIFVQNYSAIQTMNFKSSINPNEPGPEFAHLLNRTVLYPVLGMLFLNSYCALKSGRMKLVCILSFAALTTGIEWLSSVLGVFVHVWLKLWWSAAFWLIHNLLLVGIMKMFRRKLYAGGTN</sequence>
<dbReference type="RefSeq" id="WP_041050759.1">
    <property type="nucleotide sequence ID" value="NZ_JXAK01000055.1"/>
</dbReference>
<keyword evidence="1" id="KW-1133">Transmembrane helix</keyword>
<accession>A0ABR5ACH1</accession>
<organism evidence="2 3">
    <name type="scientific">Gordoniibacillus kamchatkensis</name>
    <dbReference type="NCBI Taxonomy" id="1590651"/>
    <lineage>
        <taxon>Bacteria</taxon>
        <taxon>Bacillati</taxon>
        <taxon>Bacillota</taxon>
        <taxon>Bacilli</taxon>
        <taxon>Bacillales</taxon>
        <taxon>Paenibacillaceae</taxon>
        <taxon>Gordoniibacillus</taxon>
    </lineage>
</organism>
<keyword evidence="3" id="KW-1185">Reference proteome</keyword>
<feature type="transmembrane region" description="Helical" evidence="1">
    <location>
        <begin position="126"/>
        <end position="144"/>
    </location>
</feature>
<keyword evidence="1" id="KW-0472">Membrane</keyword>
<gene>
    <name evidence="2" type="ORF">SD70_25165</name>
</gene>
<reference evidence="2 3" key="1">
    <citation type="submission" date="2014-12" db="EMBL/GenBank/DDBJ databases">
        <title>Draft genome sequence of Paenibacillus kamchatkensis strain B-2647.</title>
        <authorList>
            <person name="Karlyshev A.V."/>
            <person name="Kudryashova E.B."/>
        </authorList>
    </citation>
    <scope>NUCLEOTIDE SEQUENCE [LARGE SCALE GENOMIC DNA]</scope>
    <source>
        <strain evidence="2 3">VKM B-2647</strain>
    </source>
</reference>
<name>A0ABR5ACH1_9BACL</name>
<dbReference type="Proteomes" id="UP000031967">
    <property type="component" value="Unassembled WGS sequence"/>
</dbReference>
<proteinExistence type="predicted"/>
<protein>
    <submittedName>
        <fullName evidence="2">Uncharacterized protein</fullName>
    </submittedName>
</protein>
<keyword evidence="1" id="KW-0812">Transmembrane</keyword>
<evidence type="ECO:0000313" key="2">
    <source>
        <dbReference type="EMBL" id="KIL38660.1"/>
    </source>
</evidence>
<dbReference type="EMBL" id="JXAK01000055">
    <property type="protein sequence ID" value="KIL38660.1"/>
    <property type="molecule type" value="Genomic_DNA"/>
</dbReference>
<feature type="transmembrane region" description="Helical" evidence="1">
    <location>
        <begin position="73"/>
        <end position="89"/>
    </location>
</feature>
<evidence type="ECO:0000256" key="1">
    <source>
        <dbReference type="SAM" id="Phobius"/>
    </source>
</evidence>